<feature type="domain" description="Methyltransferase" evidence="1">
    <location>
        <begin position="52"/>
        <end position="148"/>
    </location>
</feature>
<dbReference type="InterPro" id="IPR029063">
    <property type="entry name" value="SAM-dependent_MTases_sf"/>
</dbReference>
<dbReference type="Gene3D" id="3.40.50.150">
    <property type="entry name" value="Vaccinia Virus protein VP39"/>
    <property type="match status" value="1"/>
</dbReference>
<dbReference type="CDD" id="cd02440">
    <property type="entry name" value="AdoMet_MTases"/>
    <property type="match status" value="1"/>
</dbReference>
<dbReference type="Pfam" id="PF13847">
    <property type="entry name" value="Methyltransf_31"/>
    <property type="match status" value="1"/>
</dbReference>
<reference evidence="2 3" key="1">
    <citation type="journal article" date="2016" name="Nat. Commun.">
        <title>Thousands of microbial genomes shed light on interconnected biogeochemical processes in an aquifer system.</title>
        <authorList>
            <person name="Anantharaman K."/>
            <person name="Brown C.T."/>
            <person name="Hug L.A."/>
            <person name="Sharon I."/>
            <person name="Castelle C.J."/>
            <person name="Probst A.J."/>
            <person name="Thomas B.C."/>
            <person name="Singh A."/>
            <person name="Wilkins M.J."/>
            <person name="Karaoz U."/>
            <person name="Brodie E.L."/>
            <person name="Williams K.H."/>
            <person name="Hubbard S.S."/>
            <person name="Banfield J.F."/>
        </authorList>
    </citation>
    <scope>NUCLEOTIDE SEQUENCE [LARGE SCALE GENOMIC DNA]</scope>
</reference>
<dbReference type="SUPFAM" id="SSF53335">
    <property type="entry name" value="S-adenosyl-L-methionine-dependent methyltransferases"/>
    <property type="match status" value="1"/>
</dbReference>
<dbReference type="InterPro" id="IPR025714">
    <property type="entry name" value="Methyltranfer_dom"/>
</dbReference>
<proteinExistence type="predicted"/>
<evidence type="ECO:0000313" key="3">
    <source>
        <dbReference type="Proteomes" id="UP000176751"/>
    </source>
</evidence>
<protein>
    <recommendedName>
        <fullName evidence="1">Methyltransferase domain-containing protein</fullName>
    </recommendedName>
</protein>
<gene>
    <name evidence="2" type="ORF">A2196_00830</name>
</gene>
<name>A0A1F5HAV8_9BACT</name>
<dbReference type="Proteomes" id="UP000176751">
    <property type="component" value="Unassembled WGS sequence"/>
</dbReference>
<comment type="caution">
    <text evidence="2">The sequence shown here is derived from an EMBL/GenBank/DDBJ whole genome shotgun (WGS) entry which is preliminary data.</text>
</comment>
<accession>A0A1F5HAV8</accession>
<sequence>MSKWTKSEIEDFINSFDWYQLFNIPPFENINGRFGYLDRETLNPALLPRNLKGKTFLEIGCNTGKYCLEAKLRGAAKVVGIDNNKNCIERAQKIAQITNIGNIEYIYMDANMASTLGKFDYTAMFSVIHLKSVKTPLLLLQEAYKATNEVFITEIYTRFFWRSMYKFGLKIFIKHPYPTTQSMISILKEEIGFKKVEYAGKNKNDRDLFICFKK</sequence>
<dbReference type="AlphaFoldDB" id="A0A1F5HAV8"/>
<organism evidence="2 3">
    <name type="scientific">Candidatus Curtissbacteria bacterium RIFOXYA1_FULL_41_14</name>
    <dbReference type="NCBI Taxonomy" id="1797737"/>
    <lineage>
        <taxon>Bacteria</taxon>
        <taxon>Candidatus Curtissiibacteriota</taxon>
    </lineage>
</organism>
<dbReference type="STRING" id="1797737.A2196_00830"/>
<evidence type="ECO:0000259" key="1">
    <source>
        <dbReference type="Pfam" id="PF13847"/>
    </source>
</evidence>
<dbReference type="EMBL" id="MFCA01000029">
    <property type="protein sequence ID" value="OGE01238.1"/>
    <property type="molecule type" value="Genomic_DNA"/>
</dbReference>
<evidence type="ECO:0000313" key="2">
    <source>
        <dbReference type="EMBL" id="OGE01238.1"/>
    </source>
</evidence>